<accession>A0A7X2IPI4</accession>
<feature type="signal peptide" evidence="1">
    <location>
        <begin position="1"/>
        <end position="18"/>
    </location>
</feature>
<dbReference type="Gene3D" id="1.20.1270.180">
    <property type="match status" value="1"/>
</dbReference>
<feature type="chain" id="PRO_5031038293" evidence="1">
    <location>
        <begin position="19"/>
        <end position="142"/>
    </location>
</feature>
<evidence type="ECO:0000313" key="3">
    <source>
        <dbReference type="EMBL" id="MRV73387.1"/>
    </source>
</evidence>
<evidence type="ECO:0000256" key="1">
    <source>
        <dbReference type="SAM" id="SignalP"/>
    </source>
</evidence>
<dbReference type="Proteomes" id="UP000446768">
    <property type="component" value="Unassembled WGS sequence"/>
</dbReference>
<dbReference type="AlphaFoldDB" id="A0A7X2IPI4"/>
<name>A0A7X2IPI4_9BURK</name>
<organism evidence="3 4">
    <name type="scientific">Pseudoduganella rivuli</name>
    <dbReference type="NCBI Taxonomy" id="2666085"/>
    <lineage>
        <taxon>Bacteria</taxon>
        <taxon>Pseudomonadati</taxon>
        <taxon>Pseudomonadota</taxon>
        <taxon>Betaproteobacteria</taxon>
        <taxon>Burkholderiales</taxon>
        <taxon>Oxalobacteraceae</taxon>
        <taxon>Telluria group</taxon>
        <taxon>Pseudoduganella</taxon>
    </lineage>
</organism>
<proteinExistence type="predicted"/>
<evidence type="ECO:0000259" key="2">
    <source>
        <dbReference type="Pfam" id="PF07007"/>
    </source>
</evidence>
<protein>
    <submittedName>
        <fullName evidence="3">DUF1311 domain-containing protein</fullName>
    </submittedName>
</protein>
<dbReference type="EMBL" id="WKJJ01000010">
    <property type="protein sequence ID" value="MRV73387.1"/>
    <property type="molecule type" value="Genomic_DNA"/>
</dbReference>
<gene>
    <name evidence="3" type="ORF">GJ700_16880</name>
</gene>
<reference evidence="3 4" key="1">
    <citation type="submission" date="2019-11" db="EMBL/GenBank/DDBJ databases">
        <title>Novel species isolated from a subtropical stream in China.</title>
        <authorList>
            <person name="Lu H."/>
        </authorList>
    </citation>
    <scope>NUCLEOTIDE SEQUENCE [LARGE SCALE GENOMIC DNA]</scope>
    <source>
        <strain evidence="3 4">FT92W</strain>
    </source>
</reference>
<dbReference type="InterPro" id="IPR009739">
    <property type="entry name" value="LprI-like_N"/>
</dbReference>
<feature type="domain" description="Lysozyme inhibitor LprI-like N-terminal" evidence="2">
    <location>
        <begin position="33"/>
        <end position="132"/>
    </location>
</feature>
<evidence type="ECO:0000313" key="4">
    <source>
        <dbReference type="Proteomes" id="UP000446768"/>
    </source>
</evidence>
<keyword evidence="4" id="KW-1185">Reference proteome</keyword>
<sequence>MKVIAPAFILALSSMSRAAPCPIDEISLRDECSAYSQAGMRECLAKHAAASEQALIAAEDRLRTALAKWDEDKKYVNLAKSRLLTATLAFQRGRDGQCAFASSLGGGAAGDTHEIYRLACVAEFNYLRARQLGNAVAGLEQK</sequence>
<keyword evidence="1" id="KW-0732">Signal</keyword>
<comment type="caution">
    <text evidence="3">The sequence shown here is derived from an EMBL/GenBank/DDBJ whole genome shotgun (WGS) entry which is preliminary data.</text>
</comment>
<dbReference type="Pfam" id="PF07007">
    <property type="entry name" value="LprI"/>
    <property type="match status" value="1"/>
</dbReference>